<comment type="caution">
    <text evidence="2">The sequence shown here is derived from an EMBL/GenBank/DDBJ whole genome shotgun (WGS) entry which is preliminary data.</text>
</comment>
<organism evidence="2 3">
    <name type="scientific">Trichonephila clavata</name>
    <name type="common">Joro spider</name>
    <name type="synonym">Nephila clavata</name>
    <dbReference type="NCBI Taxonomy" id="2740835"/>
    <lineage>
        <taxon>Eukaryota</taxon>
        <taxon>Metazoa</taxon>
        <taxon>Ecdysozoa</taxon>
        <taxon>Arthropoda</taxon>
        <taxon>Chelicerata</taxon>
        <taxon>Arachnida</taxon>
        <taxon>Araneae</taxon>
        <taxon>Araneomorphae</taxon>
        <taxon>Entelegynae</taxon>
        <taxon>Araneoidea</taxon>
        <taxon>Nephilidae</taxon>
        <taxon>Trichonephila</taxon>
    </lineage>
</organism>
<sequence>MKENVFLYLPLNLFLFSSSTPFLLLPVTSESPMSTVLFPDGMSEDFYPLHRIISDRPPGQTEWRCGFFRNRSGISVSSLGVSRSRMTCHWVRHRMMTLTSSIYCRRGRQRKEINAGPFILIG</sequence>
<evidence type="ECO:0000313" key="2">
    <source>
        <dbReference type="EMBL" id="GFR02913.1"/>
    </source>
</evidence>
<keyword evidence="3" id="KW-1185">Reference proteome</keyword>
<proteinExistence type="predicted"/>
<keyword evidence="1" id="KW-0732">Signal</keyword>
<accession>A0A8X6GFL4</accession>
<dbReference type="EMBL" id="BMAO01035313">
    <property type="protein sequence ID" value="GFR02913.1"/>
    <property type="molecule type" value="Genomic_DNA"/>
</dbReference>
<dbReference type="OrthoDB" id="10306992at2759"/>
<dbReference type="AlphaFoldDB" id="A0A8X6GFL4"/>
<feature type="signal peptide" evidence="1">
    <location>
        <begin position="1"/>
        <end position="19"/>
    </location>
</feature>
<evidence type="ECO:0000313" key="3">
    <source>
        <dbReference type="Proteomes" id="UP000887116"/>
    </source>
</evidence>
<gene>
    <name evidence="2" type="ORF">TNCT_666701</name>
</gene>
<dbReference type="Proteomes" id="UP000887116">
    <property type="component" value="Unassembled WGS sequence"/>
</dbReference>
<name>A0A8X6GFL4_TRICU</name>
<evidence type="ECO:0000256" key="1">
    <source>
        <dbReference type="SAM" id="SignalP"/>
    </source>
</evidence>
<reference evidence="2" key="1">
    <citation type="submission" date="2020-07" db="EMBL/GenBank/DDBJ databases">
        <title>Multicomponent nature underlies the extraordinary mechanical properties of spider dragline silk.</title>
        <authorList>
            <person name="Kono N."/>
            <person name="Nakamura H."/>
            <person name="Mori M."/>
            <person name="Yoshida Y."/>
            <person name="Ohtoshi R."/>
            <person name="Malay A.D."/>
            <person name="Moran D.A.P."/>
            <person name="Tomita M."/>
            <person name="Numata K."/>
            <person name="Arakawa K."/>
        </authorList>
    </citation>
    <scope>NUCLEOTIDE SEQUENCE</scope>
</reference>
<feature type="chain" id="PRO_5036456651" description="Secreted protein" evidence="1">
    <location>
        <begin position="20"/>
        <end position="122"/>
    </location>
</feature>
<evidence type="ECO:0008006" key="4">
    <source>
        <dbReference type="Google" id="ProtNLM"/>
    </source>
</evidence>
<protein>
    <recommendedName>
        <fullName evidence="4">Secreted protein</fullName>
    </recommendedName>
</protein>